<protein>
    <recommendedName>
        <fullName evidence="5">DUF2884 family protein</fullName>
    </recommendedName>
</protein>
<evidence type="ECO:0000313" key="4">
    <source>
        <dbReference type="Proteomes" id="UP001355056"/>
    </source>
</evidence>
<organism evidence="3 4">
    <name type="scientific">Novilysobacter erysipheiresistens</name>
    <dbReference type="NCBI Taxonomy" id="1749332"/>
    <lineage>
        <taxon>Bacteria</taxon>
        <taxon>Pseudomonadati</taxon>
        <taxon>Pseudomonadota</taxon>
        <taxon>Gammaproteobacteria</taxon>
        <taxon>Lysobacterales</taxon>
        <taxon>Lysobacteraceae</taxon>
        <taxon>Novilysobacter</taxon>
    </lineage>
</organism>
<feature type="region of interest" description="Disordered" evidence="1">
    <location>
        <begin position="249"/>
        <end position="281"/>
    </location>
</feature>
<feature type="chain" id="PRO_5046119905" description="DUF2884 family protein" evidence="2">
    <location>
        <begin position="22"/>
        <end position="281"/>
    </location>
</feature>
<dbReference type="EMBL" id="JAXGFP010000006">
    <property type="protein sequence ID" value="MEG3184776.1"/>
    <property type="molecule type" value="Genomic_DNA"/>
</dbReference>
<dbReference type="PROSITE" id="PS51257">
    <property type="entry name" value="PROKAR_LIPOPROTEIN"/>
    <property type="match status" value="1"/>
</dbReference>
<proteinExistence type="predicted"/>
<sequence>MTQTHRFALLACLAIAPLVVACDADQPSVSQPASQPAGSEPRTALGRTIDEALREAREEIATENISIGGNTDIRIGDAHVSGRTPVDADGNPLPEAEISPAGDLLIAGKNVDVTPAQRQLLLDYRGHVVSLIEAGMAIGVKGADLGMHAAGEALKSVFTGETADFEQRVEAEAAQLEGEAMQLCGLLPPMLQTQQQLAESLAAFRPYATMTAEDIEECRSDAVITEGTDDAARRHEVRDSIRSTIRQSIRGAAQAAGLAEGGTPEPVEPVEPPKPVEPVAE</sequence>
<name>A0ABU7Z0R4_9GAMM</name>
<reference evidence="3 4" key="1">
    <citation type="journal article" date="2016" name="Int. J. Syst. Evol. Microbiol.">
        <title>Lysobacter erysipheiresistens sp. nov., an antagonist of powdery mildew, isolated from tobacco-cultivated soil.</title>
        <authorList>
            <person name="Xie B."/>
            <person name="Li T."/>
            <person name="Lin X."/>
            <person name="Wang C.J."/>
            <person name="Chen Y.J."/>
            <person name="Liu W.J."/>
            <person name="Zhao Z.W."/>
        </authorList>
    </citation>
    <scope>NUCLEOTIDE SEQUENCE [LARGE SCALE GENOMIC DNA]</scope>
    <source>
        <strain evidence="3 4">RS-LYSO-3</strain>
    </source>
</reference>
<evidence type="ECO:0000313" key="3">
    <source>
        <dbReference type="EMBL" id="MEG3184776.1"/>
    </source>
</evidence>
<gene>
    <name evidence="3" type="ORF">SNE34_12220</name>
</gene>
<evidence type="ECO:0000256" key="1">
    <source>
        <dbReference type="SAM" id="MobiDB-lite"/>
    </source>
</evidence>
<comment type="caution">
    <text evidence="3">The sequence shown here is derived from an EMBL/GenBank/DDBJ whole genome shotgun (WGS) entry which is preliminary data.</text>
</comment>
<feature type="compositionally biased region" description="Low complexity" evidence="1">
    <location>
        <begin position="251"/>
        <end position="265"/>
    </location>
</feature>
<keyword evidence="4" id="KW-1185">Reference proteome</keyword>
<evidence type="ECO:0008006" key="5">
    <source>
        <dbReference type="Google" id="ProtNLM"/>
    </source>
</evidence>
<keyword evidence="2" id="KW-0732">Signal</keyword>
<dbReference type="RefSeq" id="WP_332617616.1">
    <property type="nucleotide sequence ID" value="NZ_JAXGFP010000006.1"/>
</dbReference>
<accession>A0ABU7Z0R4</accession>
<dbReference type="Proteomes" id="UP001355056">
    <property type="component" value="Unassembled WGS sequence"/>
</dbReference>
<feature type="compositionally biased region" description="Pro residues" evidence="1">
    <location>
        <begin position="266"/>
        <end position="281"/>
    </location>
</feature>
<feature type="signal peptide" evidence="2">
    <location>
        <begin position="1"/>
        <end position="21"/>
    </location>
</feature>
<evidence type="ECO:0000256" key="2">
    <source>
        <dbReference type="SAM" id="SignalP"/>
    </source>
</evidence>